<evidence type="ECO:0000313" key="2">
    <source>
        <dbReference type="EMBL" id="TBH21560.1"/>
    </source>
</evidence>
<dbReference type="EMBL" id="SIJL01000002">
    <property type="protein sequence ID" value="TBH21560.1"/>
    <property type="molecule type" value="Genomic_DNA"/>
</dbReference>
<dbReference type="SMART" id="SM00867">
    <property type="entry name" value="YceI"/>
    <property type="match status" value="1"/>
</dbReference>
<name>A0A4Q9B683_9DEIN</name>
<dbReference type="RefSeq" id="WP_130840413.1">
    <property type="nucleotide sequence ID" value="NZ_SIJL01000002.1"/>
</dbReference>
<dbReference type="InterPro" id="IPR007372">
    <property type="entry name" value="Lipid/polyisoprenoid-bd_YceI"/>
</dbReference>
<sequence>MRRLLPFLLPLLALAQAPYRVEGEVRYRGFYPLGSWEGRNPTARGEVFWNGEQASGRVCLEQAAWDSGVAERDRKALEILKAREHPQACLYPQRARYEGSRFVVEGELEMAGRRLPVRLQGELLGPPERGRFRGGFRIRFSDWGLERPRFLFLEVRDEVEVFLEAEVRR</sequence>
<dbReference type="PANTHER" id="PTHR34406">
    <property type="entry name" value="PROTEIN YCEI"/>
    <property type="match status" value="1"/>
</dbReference>
<dbReference type="AlphaFoldDB" id="A0A4Q9B683"/>
<evidence type="ECO:0000259" key="1">
    <source>
        <dbReference type="SMART" id="SM00867"/>
    </source>
</evidence>
<evidence type="ECO:0000313" key="3">
    <source>
        <dbReference type="Proteomes" id="UP000292858"/>
    </source>
</evidence>
<dbReference type="InterPro" id="IPR036761">
    <property type="entry name" value="TTHA0802/YceI-like_sf"/>
</dbReference>
<feature type="domain" description="Lipid/polyisoprenoid-binding YceI-like" evidence="1">
    <location>
        <begin position="18"/>
        <end position="168"/>
    </location>
</feature>
<dbReference type="SUPFAM" id="SSF101874">
    <property type="entry name" value="YceI-like"/>
    <property type="match status" value="1"/>
</dbReference>
<reference evidence="2 3" key="1">
    <citation type="submission" date="2019-02" db="EMBL/GenBank/DDBJ databases">
        <title>Thermus sp. a novel from hot spring.</title>
        <authorList>
            <person name="Zhao Z."/>
        </authorList>
    </citation>
    <scope>NUCLEOTIDE SEQUENCE [LARGE SCALE GENOMIC DNA]</scope>
    <source>
        <strain evidence="2 3">CFH 72773T</strain>
    </source>
</reference>
<proteinExistence type="predicted"/>
<dbReference type="OrthoDB" id="32103at2"/>
<protein>
    <submittedName>
        <fullName evidence="2">YceI family protein</fullName>
    </submittedName>
</protein>
<dbReference type="PANTHER" id="PTHR34406:SF1">
    <property type="entry name" value="PROTEIN YCEI"/>
    <property type="match status" value="1"/>
</dbReference>
<organism evidence="2 3">
    <name type="scientific">Thermus thermamylovorans</name>
    <dbReference type="NCBI Taxonomy" id="2509362"/>
    <lineage>
        <taxon>Bacteria</taxon>
        <taxon>Thermotogati</taxon>
        <taxon>Deinococcota</taxon>
        <taxon>Deinococci</taxon>
        <taxon>Thermales</taxon>
        <taxon>Thermaceae</taxon>
        <taxon>Thermus</taxon>
    </lineage>
</organism>
<gene>
    <name evidence="2" type="ORF">ETP66_02825</name>
</gene>
<accession>A0A4Q9B683</accession>
<comment type="caution">
    <text evidence="2">The sequence shown here is derived from an EMBL/GenBank/DDBJ whole genome shotgun (WGS) entry which is preliminary data.</text>
</comment>
<dbReference type="Gene3D" id="2.40.128.110">
    <property type="entry name" value="Lipid/polyisoprenoid-binding, YceI-like"/>
    <property type="match status" value="1"/>
</dbReference>
<dbReference type="Pfam" id="PF04264">
    <property type="entry name" value="YceI"/>
    <property type="match status" value="1"/>
</dbReference>
<keyword evidence="3" id="KW-1185">Reference proteome</keyword>
<dbReference type="Proteomes" id="UP000292858">
    <property type="component" value="Unassembled WGS sequence"/>
</dbReference>